<evidence type="ECO:0000313" key="1">
    <source>
        <dbReference type="EMBL" id="JAD24788.1"/>
    </source>
</evidence>
<reference evidence="1" key="1">
    <citation type="submission" date="2014-09" db="EMBL/GenBank/DDBJ databases">
        <authorList>
            <person name="Magalhaes I.L.F."/>
            <person name="Oliveira U."/>
            <person name="Santos F.R."/>
            <person name="Vidigal T.H.D.A."/>
            <person name="Brescovit A.D."/>
            <person name="Santos A.J."/>
        </authorList>
    </citation>
    <scope>NUCLEOTIDE SEQUENCE</scope>
    <source>
        <tissue evidence="1">Shoot tissue taken approximately 20 cm above the soil surface</tissue>
    </source>
</reference>
<proteinExistence type="predicted"/>
<sequence>MYSRCKLLLRPFYPDASCRVGSRCMN</sequence>
<reference evidence="1" key="2">
    <citation type="journal article" date="2015" name="Data Brief">
        <title>Shoot transcriptome of the giant reed, Arundo donax.</title>
        <authorList>
            <person name="Barrero R.A."/>
            <person name="Guerrero F.D."/>
            <person name="Moolhuijzen P."/>
            <person name="Goolsby J.A."/>
            <person name="Tidwell J."/>
            <person name="Bellgard S.E."/>
            <person name="Bellgard M.I."/>
        </authorList>
    </citation>
    <scope>NUCLEOTIDE SEQUENCE</scope>
    <source>
        <tissue evidence="1">Shoot tissue taken approximately 20 cm above the soil surface</tissue>
    </source>
</reference>
<organism evidence="1">
    <name type="scientific">Arundo donax</name>
    <name type="common">Giant reed</name>
    <name type="synonym">Donax arundinaceus</name>
    <dbReference type="NCBI Taxonomy" id="35708"/>
    <lineage>
        <taxon>Eukaryota</taxon>
        <taxon>Viridiplantae</taxon>
        <taxon>Streptophyta</taxon>
        <taxon>Embryophyta</taxon>
        <taxon>Tracheophyta</taxon>
        <taxon>Spermatophyta</taxon>
        <taxon>Magnoliopsida</taxon>
        <taxon>Liliopsida</taxon>
        <taxon>Poales</taxon>
        <taxon>Poaceae</taxon>
        <taxon>PACMAD clade</taxon>
        <taxon>Arundinoideae</taxon>
        <taxon>Arundineae</taxon>
        <taxon>Arundo</taxon>
    </lineage>
</organism>
<dbReference type="AlphaFoldDB" id="A0A0A8YG67"/>
<dbReference type="EMBL" id="GBRH01273107">
    <property type="protein sequence ID" value="JAD24788.1"/>
    <property type="molecule type" value="Transcribed_RNA"/>
</dbReference>
<accession>A0A0A8YG67</accession>
<name>A0A0A8YG67_ARUDO</name>
<protein>
    <submittedName>
        <fullName evidence="1">Uncharacterized protein</fullName>
    </submittedName>
</protein>